<dbReference type="Pfam" id="PF00114">
    <property type="entry name" value="Pilin"/>
    <property type="match status" value="1"/>
</dbReference>
<sequence length="186" mass="19868">MKAPKGFTLAELMVVIGIIAILAAIALPLYQHYVAKAQVMAALADITPGRTPAEIILTEPVLGSWIKGTTAATKPHQLGLASSTPRCHNISVFMTGGSHMPQMDGDTYITCVIRGNALVNNKAIKWIMLNTAYGLYEVIRDPRGGTYPPIKGPPVGGRWFCVTDVPEPLWPAGCKGALPPRSSDGY</sequence>
<keyword evidence="3" id="KW-0812">Transmembrane</keyword>
<dbReference type="InterPro" id="IPR001082">
    <property type="entry name" value="Pilin"/>
</dbReference>
<comment type="similarity">
    <text evidence="1">Belongs to the N-Me-Phe pilin family.</text>
</comment>
<reference evidence="5" key="1">
    <citation type="submission" date="2014-11" db="EMBL/GenBank/DDBJ databases">
        <title>Xylella fastidiosa Hib4 Genome Sequencing.</title>
        <authorList>
            <person name="Pierry P.M."/>
            <person name="da Silva A.M."/>
        </authorList>
    </citation>
    <scope>NUCLEOTIDE SEQUENCE [LARGE SCALE GENOMIC DNA]</scope>
    <source>
        <strain evidence="5">Hib4</strain>
    </source>
</reference>
<dbReference type="InterPro" id="IPR045584">
    <property type="entry name" value="Pilin-like"/>
</dbReference>
<evidence type="ECO:0000256" key="1">
    <source>
        <dbReference type="ARBA" id="ARBA00005233"/>
    </source>
</evidence>
<feature type="transmembrane region" description="Helical" evidence="3">
    <location>
        <begin position="12"/>
        <end position="30"/>
    </location>
</feature>
<dbReference type="Pfam" id="PF07963">
    <property type="entry name" value="N_methyl"/>
    <property type="match status" value="1"/>
</dbReference>
<evidence type="ECO:0000313" key="4">
    <source>
        <dbReference type="EMBL" id="ALR05862.1"/>
    </source>
</evidence>
<keyword evidence="3" id="KW-0472">Membrane</keyword>
<keyword evidence="3" id="KW-1133">Transmembrane helix</keyword>
<dbReference type="InterPro" id="IPR012902">
    <property type="entry name" value="N_methyl_site"/>
</dbReference>
<evidence type="ECO:0000256" key="2">
    <source>
        <dbReference type="ARBA" id="ARBA00022481"/>
    </source>
</evidence>
<organism evidence="4 5">
    <name type="scientific">Xylella fastidiosa</name>
    <dbReference type="NCBI Taxonomy" id="2371"/>
    <lineage>
        <taxon>Bacteria</taxon>
        <taxon>Pseudomonadati</taxon>
        <taxon>Pseudomonadota</taxon>
        <taxon>Gammaproteobacteria</taxon>
        <taxon>Lysobacterales</taxon>
        <taxon>Lysobacteraceae</taxon>
        <taxon>Xylella</taxon>
    </lineage>
</organism>
<dbReference type="KEGG" id="xfh:XFHB_02215"/>
<evidence type="ECO:0000256" key="3">
    <source>
        <dbReference type="SAM" id="Phobius"/>
    </source>
</evidence>
<dbReference type="RefSeq" id="WP_157293230.1">
    <property type="nucleotide sequence ID" value="NZ_CP009885.1"/>
</dbReference>
<name>A0ABC8AC07_XYLFS</name>
<dbReference type="SUPFAM" id="SSF54523">
    <property type="entry name" value="Pili subunits"/>
    <property type="match status" value="1"/>
</dbReference>
<dbReference type="AlphaFoldDB" id="A0ABC8AC07"/>
<dbReference type="NCBIfam" id="TIGR02532">
    <property type="entry name" value="IV_pilin_GFxxxE"/>
    <property type="match status" value="1"/>
</dbReference>
<proteinExistence type="inferred from homology"/>
<accession>A0ABC8AC07</accession>
<dbReference type="EMBL" id="CP009885">
    <property type="protein sequence ID" value="ALR05862.1"/>
    <property type="molecule type" value="Genomic_DNA"/>
</dbReference>
<protein>
    <submittedName>
        <fullName evidence="4">Pilin</fullName>
    </submittedName>
</protein>
<dbReference type="Proteomes" id="UP000196980">
    <property type="component" value="Chromosome"/>
</dbReference>
<evidence type="ECO:0000313" key="5">
    <source>
        <dbReference type="Proteomes" id="UP000196980"/>
    </source>
</evidence>
<gene>
    <name evidence="4" type="ORF">XFHB_02215</name>
</gene>
<keyword evidence="2" id="KW-0488">Methylation</keyword>
<dbReference type="Gene3D" id="3.30.700.10">
    <property type="entry name" value="Glycoprotein, Type 4 Pilin"/>
    <property type="match status" value="1"/>
</dbReference>